<dbReference type="GO" id="GO:0005524">
    <property type="term" value="F:ATP binding"/>
    <property type="evidence" value="ECO:0007669"/>
    <property type="project" value="UniProtKB-KW"/>
</dbReference>
<dbReference type="Pfam" id="PF01712">
    <property type="entry name" value="dNK"/>
    <property type="match status" value="1"/>
</dbReference>
<dbReference type="InterPro" id="IPR027417">
    <property type="entry name" value="P-loop_NTPase"/>
</dbReference>
<evidence type="ECO:0000313" key="6">
    <source>
        <dbReference type="Proteomes" id="UP000014760"/>
    </source>
</evidence>
<dbReference type="HOGENOM" id="CLU_030466_1_0_1"/>
<evidence type="ECO:0000259" key="4">
    <source>
        <dbReference type="Pfam" id="PF01712"/>
    </source>
</evidence>
<feature type="active site" description="Proton acceptor" evidence="2">
    <location>
        <position position="81"/>
    </location>
</feature>
<evidence type="ECO:0000313" key="5">
    <source>
        <dbReference type="EnsemblMetazoa" id="CapteP125055"/>
    </source>
</evidence>
<reference evidence="6" key="1">
    <citation type="submission" date="2012-12" db="EMBL/GenBank/DDBJ databases">
        <authorList>
            <person name="Hellsten U."/>
            <person name="Grimwood J."/>
            <person name="Chapman J.A."/>
            <person name="Shapiro H."/>
            <person name="Aerts A."/>
            <person name="Otillar R.P."/>
            <person name="Terry A.Y."/>
            <person name="Boore J.L."/>
            <person name="Simakov O."/>
            <person name="Marletaz F."/>
            <person name="Cho S.-J."/>
            <person name="Edsinger-Gonzales E."/>
            <person name="Havlak P."/>
            <person name="Kuo D.-H."/>
            <person name="Larsson T."/>
            <person name="Lv J."/>
            <person name="Arendt D."/>
            <person name="Savage R."/>
            <person name="Osoegawa K."/>
            <person name="de Jong P."/>
            <person name="Lindberg D.R."/>
            <person name="Seaver E.C."/>
            <person name="Weisblat D.A."/>
            <person name="Putnam N.H."/>
            <person name="Grigoriev I.V."/>
            <person name="Rokhsar D.S."/>
        </authorList>
    </citation>
    <scope>NUCLEOTIDE SEQUENCE</scope>
    <source>
        <strain evidence="6">I ESC-2004</strain>
    </source>
</reference>
<sequence length="208" mass="24345">VAVEGNIGSGKTSLLKHFETCEQAKVYKEPTDRWRNIQGHNALALMYEDPERWSLTFQTYVQLTMLQTHLAKQEQAVKLMERSIHSAKYCFVENLHKGGVMPELEYIVLTRWFDHIIQNEDCSPDLIVYLQTNPEVLHERIRKRCRKEESGIPMDYLQDLHNLHEDWLIHQTHFSVPCPVLVLDANLELQDMLNVCDQHREKILCGHG</sequence>
<dbReference type="InterPro" id="IPR050566">
    <property type="entry name" value="Deoxyribonucleoside_kinase"/>
</dbReference>
<evidence type="ECO:0000256" key="3">
    <source>
        <dbReference type="PIRSR" id="PIRSR000705-3"/>
    </source>
</evidence>
<dbReference type="FunFam" id="3.40.50.300:FF:001571">
    <property type="entry name" value="Deoxynucleoside kinase"/>
    <property type="match status" value="1"/>
</dbReference>
<proteinExistence type="inferred from homology"/>
<keyword evidence="3" id="KW-0547">Nucleotide-binding</keyword>
<comment type="similarity">
    <text evidence="1">Belongs to the DCK/DGK family.</text>
</comment>
<dbReference type="PIRSF" id="PIRSF000705">
    <property type="entry name" value="DNK"/>
    <property type="match status" value="1"/>
</dbReference>
<accession>X1YYT3</accession>
<evidence type="ECO:0000256" key="1">
    <source>
        <dbReference type="ARBA" id="ARBA00007420"/>
    </source>
</evidence>
<keyword evidence="6" id="KW-1185">Reference proteome</keyword>
<dbReference type="InterPro" id="IPR031314">
    <property type="entry name" value="DNK_dom"/>
</dbReference>
<dbReference type="EMBL" id="AMQN01012460">
    <property type="status" value="NOT_ANNOTATED_CDS"/>
    <property type="molecule type" value="Genomic_DNA"/>
</dbReference>
<feature type="binding site" evidence="3">
    <location>
        <begin position="5"/>
        <end position="13"/>
    </location>
    <ligand>
        <name>ATP</name>
        <dbReference type="ChEBI" id="CHEBI:30616"/>
    </ligand>
</feature>
<dbReference type="Gene3D" id="3.40.50.300">
    <property type="entry name" value="P-loop containing nucleotide triphosphate hydrolases"/>
    <property type="match status" value="1"/>
</dbReference>
<feature type="domain" description="Deoxynucleoside kinase" evidence="4">
    <location>
        <begin position="2"/>
        <end position="203"/>
    </location>
</feature>
<dbReference type="GO" id="GO:0019136">
    <property type="term" value="F:deoxynucleoside kinase activity"/>
    <property type="evidence" value="ECO:0007669"/>
    <property type="project" value="InterPro"/>
</dbReference>
<dbReference type="PANTHER" id="PTHR10513">
    <property type="entry name" value="DEOXYNUCLEOSIDE KINASE"/>
    <property type="match status" value="1"/>
</dbReference>
<dbReference type="CDD" id="cd01673">
    <property type="entry name" value="dNK"/>
    <property type="match status" value="1"/>
</dbReference>
<dbReference type="PANTHER" id="PTHR10513:SF24">
    <property type="entry name" value="THYMIDINE KINASE 2, MITOCHONDRIAL"/>
    <property type="match status" value="1"/>
</dbReference>
<feature type="binding site" evidence="3">
    <location>
        <begin position="140"/>
        <end position="144"/>
    </location>
    <ligand>
        <name>ATP</name>
        <dbReference type="ChEBI" id="CHEBI:30616"/>
    </ligand>
</feature>
<reference evidence="5" key="3">
    <citation type="submission" date="2015-06" db="UniProtKB">
        <authorList>
            <consortium name="EnsemblMetazoa"/>
        </authorList>
    </citation>
    <scope>IDENTIFICATION</scope>
</reference>
<dbReference type="Proteomes" id="UP000014760">
    <property type="component" value="Unassembled WGS sequence"/>
</dbReference>
<dbReference type="OMA" id="PEVAYKR"/>
<evidence type="ECO:0000256" key="2">
    <source>
        <dbReference type="PIRSR" id="PIRSR000705-1"/>
    </source>
</evidence>
<protein>
    <recommendedName>
        <fullName evidence="4">Deoxynucleoside kinase domain-containing protein</fullName>
    </recommendedName>
</protein>
<reference evidence="6" key="2">
    <citation type="journal article" date="2013" name="Nature">
        <title>Insights into bilaterian evolution from three spiralian genomes.</title>
        <authorList>
            <person name="Simakov O."/>
            <person name="Marletaz F."/>
            <person name="Cho S.J."/>
            <person name="Edsinger-Gonzales E."/>
            <person name="Havlak P."/>
            <person name="Hellsten U."/>
            <person name="Kuo D.H."/>
            <person name="Larsson T."/>
            <person name="Lv J."/>
            <person name="Arendt D."/>
            <person name="Savage R."/>
            <person name="Osoegawa K."/>
            <person name="de Jong P."/>
            <person name="Grimwood J."/>
            <person name="Chapman J.A."/>
            <person name="Shapiro H."/>
            <person name="Aerts A."/>
            <person name="Otillar R.P."/>
            <person name="Terry A.Y."/>
            <person name="Boore J.L."/>
            <person name="Grigoriev I.V."/>
            <person name="Lindberg D.R."/>
            <person name="Seaver E.C."/>
            <person name="Weisblat D.A."/>
            <person name="Putnam N.H."/>
            <person name="Rokhsar D.S."/>
        </authorList>
    </citation>
    <scope>NUCLEOTIDE SEQUENCE</scope>
    <source>
        <strain evidence="6">I ESC-2004</strain>
    </source>
</reference>
<name>X1YYT3_CAPTE</name>
<dbReference type="AlphaFoldDB" id="X1YYT3"/>
<dbReference type="SUPFAM" id="SSF52540">
    <property type="entry name" value="P-loop containing nucleoside triphosphate hydrolases"/>
    <property type="match status" value="1"/>
</dbReference>
<organism evidence="5 6">
    <name type="scientific">Capitella teleta</name>
    <name type="common">Polychaete worm</name>
    <dbReference type="NCBI Taxonomy" id="283909"/>
    <lineage>
        <taxon>Eukaryota</taxon>
        <taxon>Metazoa</taxon>
        <taxon>Spiralia</taxon>
        <taxon>Lophotrochozoa</taxon>
        <taxon>Annelida</taxon>
        <taxon>Polychaeta</taxon>
        <taxon>Sedentaria</taxon>
        <taxon>Scolecida</taxon>
        <taxon>Capitellidae</taxon>
        <taxon>Capitella</taxon>
    </lineage>
</organism>
<keyword evidence="3" id="KW-0067">ATP-binding</keyword>
<dbReference type="InterPro" id="IPR002624">
    <property type="entry name" value="DCK/DGK"/>
</dbReference>
<dbReference type="EnsemblMetazoa" id="CapteT125055">
    <property type="protein sequence ID" value="CapteP125055"/>
    <property type="gene ID" value="CapteG125055"/>
</dbReference>
<dbReference type="GO" id="GO:0005739">
    <property type="term" value="C:mitochondrion"/>
    <property type="evidence" value="ECO:0007669"/>
    <property type="project" value="TreeGrafter"/>
</dbReference>